<proteinExistence type="predicted"/>
<evidence type="ECO:0000256" key="1">
    <source>
        <dbReference type="SAM" id="MobiDB-lite"/>
    </source>
</evidence>
<feature type="compositionally biased region" description="Acidic residues" evidence="1">
    <location>
        <begin position="183"/>
        <end position="194"/>
    </location>
</feature>
<feature type="region of interest" description="Disordered" evidence="1">
    <location>
        <begin position="51"/>
        <end position="326"/>
    </location>
</feature>
<reference evidence="2" key="1">
    <citation type="submission" date="2023-03" db="EMBL/GenBank/DDBJ databases">
        <title>Massive genome expansion in bonnet fungi (Mycena s.s.) driven by repeated elements and novel gene families across ecological guilds.</title>
        <authorList>
            <consortium name="Lawrence Berkeley National Laboratory"/>
            <person name="Harder C.B."/>
            <person name="Miyauchi S."/>
            <person name="Viragh M."/>
            <person name="Kuo A."/>
            <person name="Thoen E."/>
            <person name="Andreopoulos B."/>
            <person name="Lu D."/>
            <person name="Skrede I."/>
            <person name="Drula E."/>
            <person name="Henrissat B."/>
            <person name="Morin E."/>
            <person name="Kohler A."/>
            <person name="Barry K."/>
            <person name="LaButti K."/>
            <person name="Morin E."/>
            <person name="Salamov A."/>
            <person name="Lipzen A."/>
            <person name="Mereny Z."/>
            <person name="Hegedus B."/>
            <person name="Baldrian P."/>
            <person name="Stursova M."/>
            <person name="Weitz H."/>
            <person name="Taylor A."/>
            <person name="Grigoriev I.V."/>
            <person name="Nagy L.G."/>
            <person name="Martin F."/>
            <person name="Kauserud H."/>
        </authorList>
    </citation>
    <scope>NUCLEOTIDE SEQUENCE</scope>
    <source>
        <strain evidence="2">CBHHK182m</strain>
    </source>
</reference>
<accession>A0AAD7MBG2</accession>
<feature type="compositionally biased region" description="Basic residues" evidence="1">
    <location>
        <begin position="1"/>
        <end position="10"/>
    </location>
</feature>
<name>A0AAD7MBG2_9AGAR</name>
<sequence length="647" mass="70487">MSSRPRRRGGKDKGIILSERRPGLIDKPHPRRTAAEIRAEEAHSAALALEKHAAAERSQSASIARVAAQEDKMQREDEEARRYSARPDLRTPDSPVDQEQEEDLELDSMEQDNYDAPPASTIDTDSDGMALGTEDEQDDFAAAEGDQHDEPFGADGDDEDRDPDYEASGGEDVDVSVSVDMGSDAESESNDEDTNAAWLAFLKTQGKSASEKTKKGPPKSAPKAKPKAKGPPAKKGDLRAKIADSREEAPVAGSSGPKKRKNAVAMEPPPVPKRPKASEIGGLKPQWKKIAMADERGRAQSSKPSESRSSSKSSHMQTGTSEGEYFGGAVDEDEAVVPVPPAAESSGKRSRRGGTAAMGIKLSDVTPEISGPVIKVKKPRYNNDHLPFGVERPEQIKVWQTTAIGMITEWAGSLDDAFSAGASQPEFKAEVRKAWVKCFPDIPCDDAVYGVAASAIRTWRSETGKYTISYFDNLFAKRARELREDTAGRVAFVAAELDGMSFVYADPVNKRGAYRSQAVSYAYARHLRIISVVPLEDRRKQKGALALTTAAVERGLGMWKSGTKFQEPVKRVGRKSALRFVADPWAKHAGTYLKVIAQLSDSKWADIDHLAEEWNAAPPNWDIGEDDDTSEGPDPRLAIELSDDELE</sequence>
<feature type="compositionally biased region" description="Basic and acidic residues" evidence="1">
    <location>
        <begin position="234"/>
        <end position="249"/>
    </location>
</feature>
<feature type="compositionally biased region" description="Low complexity" evidence="1">
    <location>
        <begin position="301"/>
        <end position="314"/>
    </location>
</feature>
<evidence type="ECO:0000313" key="2">
    <source>
        <dbReference type="EMBL" id="KAJ7709382.1"/>
    </source>
</evidence>
<dbReference type="EMBL" id="JARKIB010000419">
    <property type="protein sequence ID" value="KAJ7709382.1"/>
    <property type="molecule type" value="Genomic_DNA"/>
</dbReference>
<keyword evidence="3" id="KW-1185">Reference proteome</keyword>
<feature type="compositionally biased region" description="Acidic residues" evidence="1">
    <location>
        <begin position="96"/>
        <end position="113"/>
    </location>
</feature>
<feature type="compositionally biased region" description="Basic and acidic residues" evidence="1">
    <location>
        <begin position="11"/>
        <end position="39"/>
    </location>
</feature>
<feature type="compositionally biased region" description="Acidic residues" evidence="1">
    <location>
        <begin position="155"/>
        <end position="174"/>
    </location>
</feature>
<organism evidence="2 3">
    <name type="scientific">Mycena metata</name>
    <dbReference type="NCBI Taxonomy" id="1033252"/>
    <lineage>
        <taxon>Eukaryota</taxon>
        <taxon>Fungi</taxon>
        <taxon>Dikarya</taxon>
        <taxon>Basidiomycota</taxon>
        <taxon>Agaricomycotina</taxon>
        <taxon>Agaricomycetes</taxon>
        <taxon>Agaricomycetidae</taxon>
        <taxon>Agaricales</taxon>
        <taxon>Marasmiineae</taxon>
        <taxon>Mycenaceae</taxon>
        <taxon>Mycena</taxon>
    </lineage>
</organism>
<feature type="region of interest" description="Disordered" evidence="1">
    <location>
        <begin position="616"/>
        <end position="647"/>
    </location>
</feature>
<dbReference type="Proteomes" id="UP001215598">
    <property type="component" value="Unassembled WGS sequence"/>
</dbReference>
<gene>
    <name evidence="2" type="ORF">B0H16DRAFT_1900988</name>
</gene>
<comment type="caution">
    <text evidence="2">The sequence shown here is derived from an EMBL/GenBank/DDBJ whole genome shotgun (WGS) entry which is preliminary data.</text>
</comment>
<feature type="compositionally biased region" description="Basic and acidic residues" evidence="1">
    <location>
        <begin position="68"/>
        <end position="91"/>
    </location>
</feature>
<feature type="region of interest" description="Disordered" evidence="1">
    <location>
        <begin position="1"/>
        <end position="39"/>
    </location>
</feature>
<evidence type="ECO:0000313" key="3">
    <source>
        <dbReference type="Proteomes" id="UP001215598"/>
    </source>
</evidence>
<dbReference type="AlphaFoldDB" id="A0AAD7MBG2"/>
<protein>
    <submittedName>
        <fullName evidence="2">Uncharacterized protein</fullName>
    </submittedName>
</protein>